<dbReference type="EMBL" id="LT549890">
    <property type="protein sequence ID" value="SAI83590.1"/>
    <property type="molecule type" value="Genomic_DNA"/>
</dbReference>
<gene>
    <name evidence="1" type="ORF">SSOP1_0036</name>
</gene>
<organism evidence="1 2">
    <name type="scientific">Saccharolobus solfataricus</name>
    <name type="common">Sulfolobus solfataricus</name>
    <dbReference type="NCBI Taxonomy" id="2287"/>
    <lineage>
        <taxon>Archaea</taxon>
        <taxon>Thermoproteota</taxon>
        <taxon>Thermoprotei</taxon>
        <taxon>Sulfolobales</taxon>
        <taxon>Sulfolobaceae</taxon>
        <taxon>Saccharolobus</taxon>
    </lineage>
</organism>
<evidence type="ECO:0000313" key="2">
    <source>
        <dbReference type="Proteomes" id="UP000076770"/>
    </source>
</evidence>
<proteinExistence type="predicted"/>
<reference evidence="2" key="1">
    <citation type="submission" date="2016-04" db="EMBL/GenBank/DDBJ databases">
        <authorList>
            <person name="Shah S.A."/>
            <person name="Garrett R.A."/>
        </authorList>
    </citation>
    <scope>NUCLEOTIDE SEQUENCE [LARGE SCALE GENOMIC DNA]</scope>
    <source>
        <strain evidence="2">ATCC 35091 / DSM 1616 / JCM 8930 / NBRC 15331 / P1</strain>
    </source>
</reference>
<sequence>MIRMDICVKARNDEEATRALQLNYNCVVYSRPLNNILTFIPDQYISDININNERTVVITDSLELINTLKSRNLKIAYRVNKPYMNILIYDYFVLEFIPKNIRDLRFYKGKVYIDNIDNLDIYSKLENLKISGVFTNNLDFIVNLKKLGLYKNRII</sequence>
<evidence type="ECO:0000313" key="1">
    <source>
        <dbReference type="EMBL" id="SAI83590.1"/>
    </source>
</evidence>
<accession>A0A157SY94</accession>
<dbReference type="Proteomes" id="UP000076770">
    <property type="component" value="Chromosome i"/>
</dbReference>
<dbReference type="AlphaFoldDB" id="A0A157SY94"/>
<protein>
    <submittedName>
        <fullName evidence="1">Uncharacterized protein</fullName>
    </submittedName>
</protein>
<dbReference type="PATRIC" id="fig|2287.9.peg.38"/>
<name>A0A157SY94_SACSO</name>